<dbReference type="Proteomes" id="UP000230790">
    <property type="component" value="Unassembled WGS sequence"/>
</dbReference>
<keyword evidence="3 11" id="KW-0808">Transferase</keyword>
<dbReference type="InterPro" id="IPR036393">
    <property type="entry name" value="AceGlu_kinase-like_sf"/>
</dbReference>
<evidence type="ECO:0000256" key="8">
    <source>
        <dbReference type="ARBA" id="ARBA00022915"/>
    </source>
</evidence>
<comment type="pathway">
    <text evidence="12">Amino-acid biosynthesis; L-threonine biosynthesis; L-threonine from L-aspartate: step 1/5.</text>
</comment>
<dbReference type="NCBIfam" id="TIGR00657">
    <property type="entry name" value="asp_kinases"/>
    <property type="match status" value="1"/>
</dbReference>
<comment type="catalytic activity">
    <reaction evidence="9 11">
        <text>L-aspartate + ATP = 4-phospho-L-aspartate + ADP</text>
        <dbReference type="Rhea" id="RHEA:23776"/>
        <dbReference type="ChEBI" id="CHEBI:29991"/>
        <dbReference type="ChEBI" id="CHEBI:30616"/>
        <dbReference type="ChEBI" id="CHEBI:57535"/>
        <dbReference type="ChEBI" id="CHEBI:456216"/>
        <dbReference type="EC" id="2.7.2.4"/>
    </reaction>
</comment>
<dbReference type="GO" id="GO:0009089">
    <property type="term" value="P:lysine biosynthetic process via diaminopimelate"/>
    <property type="evidence" value="ECO:0007669"/>
    <property type="project" value="UniProtKB-UniPathway"/>
</dbReference>
<dbReference type="AlphaFoldDB" id="A0A2M8QE15"/>
<dbReference type="UniPathway" id="UPA00051">
    <property type="reaction ID" value="UER00462"/>
</dbReference>
<dbReference type="EMBL" id="PGTN01000026">
    <property type="protein sequence ID" value="PJF48044.1"/>
    <property type="molecule type" value="Genomic_DNA"/>
</dbReference>
<dbReference type="GO" id="GO:0019877">
    <property type="term" value="P:diaminopimelate biosynthetic process"/>
    <property type="evidence" value="ECO:0007669"/>
    <property type="project" value="UniProtKB-KW"/>
</dbReference>
<accession>A0A2M8QE15</accession>
<evidence type="ECO:0000313" key="14">
    <source>
        <dbReference type="EMBL" id="PJF48044.1"/>
    </source>
</evidence>
<comment type="similarity">
    <text evidence="11">Belongs to the aspartokinase family.</text>
</comment>
<organism evidence="14 15">
    <name type="scientific">Candidatus Thermofonsia Clade 3 bacterium</name>
    <dbReference type="NCBI Taxonomy" id="2364212"/>
    <lineage>
        <taxon>Bacteria</taxon>
        <taxon>Bacillati</taxon>
        <taxon>Chloroflexota</taxon>
        <taxon>Candidatus Thermofontia</taxon>
        <taxon>Candidatus Thermofonsia Clade 3</taxon>
    </lineage>
</organism>
<evidence type="ECO:0000256" key="11">
    <source>
        <dbReference type="RuleBase" id="RU003448"/>
    </source>
</evidence>
<dbReference type="SUPFAM" id="SSF55021">
    <property type="entry name" value="ACT-like"/>
    <property type="match status" value="2"/>
</dbReference>
<comment type="pathway">
    <text evidence="12">Amino-acid biosynthesis; L-methionine biosynthesis via de novo pathway; L-homoserine from L-aspartate: step 1/3.</text>
</comment>
<dbReference type="PROSITE" id="PS51671">
    <property type="entry name" value="ACT"/>
    <property type="match status" value="1"/>
</dbReference>
<feature type="binding site" evidence="10">
    <location>
        <position position="253"/>
    </location>
    <ligand>
        <name>ATP</name>
        <dbReference type="ChEBI" id="CHEBI:30616"/>
    </ligand>
</feature>
<evidence type="ECO:0000256" key="3">
    <source>
        <dbReference type="ARBA" id="ARBA00022679"/>
    </source>
</evidence>
<evidence type="ECO:0000256" key="9">
    <source>
        <dbReference type="ARBA" id="ARBA00047872"/>
    </source>
</evidence>
<keyword evidence="5 11" id="KW-0418">Kinase</keyword>
<dbReference type="InterPro" id="IPR002912">
    <property type="entry name" value="ACT_dom"/>
</dbReference>
<evidence type="ECO:0000313" key="15">
    <source>
        <dbReference type="Proteomes" id="UP000230790"/>
    </source>
</evidence>
<evidence type="ECO:0000256" key="4">
    <source>
        <dbReference type="ARBA" id="ARBA00022741"/>
    </source>
</evidence>
<dbReference type="InterPro" id="IPR001048">
    <property type="entry name" value="Asp/Glu/Uridylate_kinase"/>
</dbReference>
<dbReference type="UniPathway" id="UPA00034">
    <property type="reaction ID" value="UER00015"/>
</dbReference>
<dbReference type="FunFam" id="3.30.2130.10:FF:000001">
    <property type="entry name" value="Bifunctional aspartokinase/homoserine dehydrogenase"/>
    <property type="match status" value="1"/>
</dbReference>
<evidence type="ECO:0000256" key="12">
    <source>
        <dbReference type="RuleBase" id="RU004249"/>
    </source>
</evidence>
<evidence type="ECO:0000256" key="6">
    <source>
        <dbReference type="ARBA" id="ARBA00022840"/>
    </source>
</evidence>
<dbReference type="PANTHER" id="PTHR43070">
    <property type="match status" value="1"/>
</dbReference>
<sequence length="478" mass="50291">MSLAVLKFGGTSVGDGAAIRQTAQIIRDAVTRWDHVVVVTSAMGKSADPRDTFKVTDLLLNAARSAAAGDSESYPRARRLLADKHHAAIEATIGNADERQRIGEEIDQLLSGFEMLCASVRVLGEVTPRALDAIAGLGERMAARILAGAIRSVGVMAEPLDATEFIITTDRYQSATPLMGPTRERTIARLMPLLQAGVTPVVTGFIGATLSGVPTTLGRGGSDYSASIVAAALNADEVYNYTDVDGVLTADPRIVPDARTIEVLTAQEMSELAYFGASVLHPMTIAPLVERNIPLRVKNTFNPTHPGTLIVHRSDLAPSDSVIKAVTAIKDVSMMTVSGGGLKGVPGIAGRTFMAVARTNTSVLMISQASAEQNICFVIPKAAAPSVVAELSAEFRQEMEHGEINPIETFDEASIITAVGMGISETPGVSGRVFSALGAQKINVFAIAQGSSECAISMIVAADRCDEAVRAVHALTKR</sequence>
<dbReference type="SUPFAM" id="SSF53633">
    <property type="entry name" value="Carbamate kinase-like"/>
    <property type="match status" value="1"/>
</dbReference>
<evidence type="ECO:0000256" key="5">
    <source>
        <dbReference type="ARBA" id="ARBA00022777"/>
    </source>
</evidence>
<proteinExistence type="inferred from homology"/>
<dbReference type="Pfam" id="PF22468">
    <property type="entry name" value="ACT_9"/>
    <property type="match status" value="2"/>
</dbReference>
<evidence type="ECO:0000256" key="7">
    <source>
        <dbReference type="ARBA" id="ARBA00022857"/>
    </source>
</evidence>
<dbReference type="EC" id="2.7.2.4" evidence="11"/>
<dbReference type="GO" id="GO:0005524">
    <property type="term" value="F:ATP binding"/>
    <property type="evidence" value="ECO:0007669"/>
    <property type="project" value="UniProtKB-KW"/>
</dbReference>
<evidence type="ECO:0000256" key="10">
    <source>
        <dbReference type="PIRSR" id="PIRSR000726-1"/>
    </source>
</evidence>
<dbReference type="PANTHER" id="PTHR43070:SF3">
    <property type="entry name" value="HOMOSERINE DEHYDROGENASE"/>
    <property type="match status" value="1"/>
</dbReference>
<dbReference type="InterPro" id="IPR018042">
    <property type="entry name" value="Aspartate_kinase_CS"/>
</dbReference>
<keyword evidence="4 10" id="KW-0547">Nucleotide-binding</keyword>
<dbReference type="GO" id="GO:0004072">
    <property type="term" value="F:aspartate kinase activity"/>
    <property type="evidence" value="ECO:0007669"/>
    <property type="project" value="UniProtKB-EC"/>
</dbReference>
<dbReference type="PROSITE" id="PS00324">
    <property type="entry name" value="ASPARTOKINASE"/>
    <property type="match status" value="1"/>
</dbReference>
<keyword evidence="7" id="KW-0521">NADP</keyword>
<keyword evidence="12" id="KW-0028">Amino-acid biosynthesis</keyword>
<keyword evidence="6 10" id="KW-0067">ATP-binding</keyword>
<dbReference type="UniPathway" id="UPA00050">
    <property type="reaction ID" value="UER00461"/>
</dbReference>
<dbReference type="CDD" id="cd04921">
    <property type="entry name" value="ACT_AKi-HSDH-ThrA-like_1"/>
    <property type="match status" value="1"/>
</dbReference>
<dbReference type="InterPro" id="IPR045865">
    <property type="entry name" value="ACT-like_dom_sf"/>
</dbReference>
<dbReference type="PIRSF" id="PIRSF000726">
    <property type="entry name" value="Asp_kin"/>
    <property type="match status" value="1"/>
</dbReference>
<dbReference type="Gene3D" id="3.40.1160.10">
    <property type="entry name" value="Acetylglutamate kinase-like"/>
    <property type="match status" value="1"/>
</dbReference>
<feature type="domain" description="ACT" evidence="13">
    <location>
        <begin position="418"/>
        <end position="478"/>
    </location>
</feature>
<reference evidence="14 15" key="1">
    <citation type="submission" date="2017-11" db="EMBL/GenBank/DDBJ databases">
        <title>Evolution of Phototrophy in the Chloroflexi Phylum Driven by Horizontal Gene Transfer.</title>
        <authorList>
            <person name="Ward L.M."/>
            <person name="Hemp J."/>
            <person name="Shih P.M."/>
            <person name="Mcglynn S.E."/>
            <person name="Fischer W."/>
        </authorList>
    </citation>
    <scope>NUCLEOTIDE SEQUENCE [LARGE SCALE GENOMIC DNA]</scope>
    <source>
        <strain evidence="14">JP3_7</strain>
    </source>
</reference>
<evidence type="ECO:0000259" key="13">
    <source>
        <dbReference type="PROSITE" id="PS51671"/>
    </source>
</evidence>
<dbReference type="InterPro" id="IPR054352">
    <property type="entry name" value="ACT_Aspartokinase"/>
</dbReference>
<dbReference type="InterPro" id="IPR005260">
    <property type="entry name" value="Asp_kin_monofn"/>
</dbReference>
<evidence type="ECO:0000256" key="2">
    <source>
        <dbReference type="ARBA" id="ARBA00004766"/>
    </source>
</evidence>
<keyword evidence="8" id="KW-0220">Diaminopimelate biosynthesis</keyword>
<gene>
    <name evidence="14" type="ORF">CUN48_05590</name>
</gene>
<comment type="function">
    <text evidence="1">Catalyzes the phosphorylation of the beta-carboxyl group of aspartic acid with ATP to yield 4-phospho-L-aspartate, which is involved in the branched biosynthetic pathway leading to the biosynthesis of amino acids threonine, isoleucine and methionine.</text>
</comment>
<comment type="pathway">
    <text evidence="2 12">Amino-acid biosynthesis; L-lysine biosynthesis via DAP pathway; (S)-tetrahydrodipicolinate from L-aspartate: step 1/4.</text>
</comment>
<evidence type="ECO:0000256" key="1">
    <source>
        <dbReference type="ARBA" id="ARBA00003121"/>
    </source>
</evidence>
<feature type="binding site" evidence="10">
    <location>
        <begin position="242"/>
        <end position="243"/>
    </location>
    <ligand>
        <name>ATP</name>
        <dbReference type="ChEBI" id="CHEBI:30616"/>
    </ligand>
</feature>
<dbReference type="InterPro" id="IPR011147">
    <property type="entry name" value="Bifunc_Aspkin/hSer_DH"/>
</dbReference>
<protein>
    <recommendedName>
        <fullName evidence="11">Aspartokinase</fullName>
        <ecNumber evidence="11">2.7.2.4</ecNumber>
    </recommendedName>
</protein>
<dbReference type="GO" id="GO:0009088">
    <property type="term" value="P:threonine biosynthetic process"/>
    <property type="evidence" value="ECO:0007669"/>
    <property type="project" value="UniProtKB-UniPathway"/>
</dbReference>
<dbReference type="GO" id="GO:0004412">
    <property type="term" value="F:homoserine dehydrogenase activity"/>
    <property type="evidence" value="ECO:0007669"/>
    <property type="project" value="InterPro"/>
</dbReference>
<dbReference type="InterPro" id="IPR001341">
    <property type="entry name" value="Asp_kinase"/>
</dbReference>
<name>A0A2M8QE15_9CHLR</name>
<dbReference type="Pfam" id="PF00696">
    <property type="entry name" value="AA_kinase"/>
    <property type="match status" value="1"/>
</dbReference>
<dbReference type="Gene3D" id="3.30.2130.10">
    <property type="entry name" value="VC0802-like"/>
    <property type="match status" value="1"/>
</dbReference>
<comment type="caution">
    <text evidence="14">The sequence shown here is derived from an EMBL/GenBank/DDBJ whole genome shotgun (WGS) entry which is preliminary data.</text>
</comment>